<feature type="compositionally biased region" description="Pro residues" evidence="1">
    <location>
        <begin position="519"/>
        <end position="533"/>
    </location>
</feature>
<feature type="region of interest" description="Disordered" evidence="1">
    <location>
        <begin position="515"/>
        <end position="545"/>
    </location>
</feature>
<dbReference type="Proteomes" id="UP000076798">
    <property type="component" value="Unassembled WGS sequence"/>
</dbReference>
<evidence type="ECO:0000256" key="1">
    <source>
        <dbReference type="SAM" id="MobiDB-lite"/>
    </source>
</evidence>
<keyword evidence="3" id="KW-1185">Reference proteome</keyword>
<feature type="region of interest" description="Disordered" evidence="1">
    <location>
        <begin position="681"/>
        <end position="701"/>
    </location>
</feature>
<evidence type="ECO:0000313" key="2">
    <source>
        <dbReference type="EMBL" id="KZT39416.1"/>
    </source>
</evidence>
<dbReference type="AlphaFoldDB" id="A0A166EBR6"/>
<proteinExistence type="predicted"/>
<evidence type="ECO:0000313" key="3">
    <source>
        <dbReference type="Proteomes" id="UP000076798"/>
    </source>
</evidence>
<feature type="region of interest" description="Disordered" evidence="1">
    <location>
        <begin position="459"/>
        <end position="498"/>
    </location>
</feature>
<dbReference type="EMBL" id="KV428046">
    <property type="protein sequence ID" value="KZT39416.1"/>
    <property type="molecule type" value="Genomic_DNA"/>
</dbReference>
<feature type="region of interest" description="Disordered" evidence="1">
    <location>
        <begin position="1"/>
        <end position="56"/>
    </location>
</feature>
<feature type="compositionally biased region" description="Low complexity" evidence="1">
    <location>
        <begin position="567"/>
        <end position="577"/>
    </location>
</feature>
<accession>A0A166EBR6</accession>
<feature type="compositionally biased region" description="Basic and acidic residues" evidence="1">
    <location>
        <begin position="681"/>
        <end position="693"/>
    </location>
</feature>
<sequence>MAESESTPTLEKEEIKLDKGKGKATPPDPPQATNAEKEEDEDKGSTHTRATSESSLLSLSILKFTSPDLDPPSHPDPIAENLFYKPPPGTVIVPIPISKRTGGKTALDEELDMMSDSEDGHGHGFAFEGGRGVEDFLGRGFGHSRSFELGSLGLADSLSLGLPLSASGSLGTGLSGAGPGQGQGLGEPSSGSGVNASAGANATPTSVTTTGRSRSSSVAVPNVANIPSIPSTEDLPLDLPNPHSPLDSSPPSLPPMGTNATSTGIHPIPSHPPSSFHPPPPSSSAGISSVLASSSDLGTSSAYSTLATTISPTDYAGSGGGGGSDTEYETDLERGGHVSDPGPRHARRIKAVGEVEYLRIPTVTSSSTSATSPGRSRSGSRSLSGNPRIHVDTTPPPSATHSHSNILGEGVEAEGGGSPPSPSKSSRSKNKRMSMTSMTSTASALLGAPVAFLKRVRTHSNGRDKKPFSVEFPPPLPMTGAGDGGVPPPVPAKEGKTTNTRGAIAAVIATGTAIAGPRTPAPDAPLPPLPLSPPTVNASKARKSRHAFPSLPHFLHFPSRRPPPSFSNPSSHSTTTSGAISNFTKSLLPPLPSHKIIVVHIHPLLRANFEDQVERDVSIRKGASSSRRRATSRATTVGKSGGGDGGVGGDGRGKRVEGLMGWCVAHGTVRSFVRVLPKDTTKRSRTFERPSRDEGEDGEEVDDDVGEYHILFWNRDVADLVSNHKGPLLIPGLGMIHLSSYPLKNRHRYLPGGDMYLPPSSTAHLSSNSPSVPSTPVGAFTPVNASTPSPNSPGGAGGLAGGIGGIGGKRGRKGYTMIPMSIPSEVLELVERAAGFAAESARLAHEQLTLSPSSPSNAPNNPNALSDANKLSLAGGSNLGWEPWLLNASRSRLDPRSEFVEGRVGWGVRDAVREGVVCWRRDREVYLSNINADANASASAAGAVAMAGIALGSAVGGGVSPGGVGRTGEMGKKK</sequence>
<feature type="compositionally biased region" description="Low complexity" evidence="1">
    <location>
        <begin position="364"/>
        <end position="385"/>
    </location>
</feature>
<reference evidence="2 3" key="1">
    <citation type="journal article" date="2016" name="Mol. Biol. Evol.">
        <title>Comparative Genomics of Early-Diverging Mushroom-Forming Fungi Provides Insights into the Origins of Lignocellulose Decay Capabilities.</title>
        <authorList>
            <person name="Nagy L.G."/>
            <person name="Riley R."/>
            <person name="Tritt A."/>
            <person name="Adam C."/>
            <person name="Daum C."/>
            <person name="Floudas D."/>
            <person name="Sun H."/>
            <person name="Yadav J.S."/>
            <person name="Pangilinan J."/>
            <person name="Larsson K.H."/>
            <person name="Matsuura K."/>
            <person name="Barry K."/>
            <person name="Labutti K."/>
            <person name="Kuo R."/>
            <person name="Ohm R.A."/>
            <person name="Bhattacharya S.S."/>
            <person name="Shirouzu T."/>
            <person name="Yoshinaga Y."/>
            <person name="Martin F.M."/>
            <person name="Grigoriev I.V."/>
            <person name="Hibbett D.S."/>
        </authorList>
    </citation>
    <scope>NUCLEOTIDE SEQUENCE [LARGE SCALE GENOMIC DNA]</scope>
    <source>
        <strain evidence="2 3">HHB10207 ss-3</strain>
    </source>
</reference>
<organism evidence="2 3">
    <name type="scientific">Sistotremastrum suecicum HHB10207 ss-3</name>
    <dbReference type="NCBI Taxonomy" id="1314776"/>
    <lineage>
        <taxon>Eukaryota</taxon>
        <taxon>Fungi</taxon>
        <taxon>Dikarya</taxon>
        <taxon>Basidiomycota</taxon>
        <taxon>Agaricomycotina</taxon>
        <taxon>Agaricomycetes</taxon>
        <taxon>Sistotremastrales</taxon>
        <taxon>Sistotremastraceae</taxon>
        <taxon>Sistotremastrum</taxon>
    </lineage>
</organism>
<feature type="compositionally biased region" description="Low complexity" evidence="1">
    <location>
        <begin position="283"/>
        <end position="305"/>
    </location>
</feature>
<feature type="compositionally biased region" description="Low complexity" evidence="1">
    <location>
        <begin position="186"/>
        <end position="218"/>
    </location>
</feature>
<feature type="region of interest" description="Disordered" evidence="1">
    <location>
        <begin position="618"/>
        <end position="652"/>
    </location>
</feature>
<protein>
    <submittedName>
        <fullName evidence="2">Uncharacterized protein</fullName>
    </submittedName>
</protein>
<feature type="compositionally biased region" description="Low complexity" evidence="1">
    <location>
        <begin position="851"/>
        <end position="864"/>
    </location>
</feature>
<name>A0A166EBR6_9AGAM</name>
<feature type="region of interest" description="Disordered" evidence="1">
    <location>
        <begin position="847"/>
        <end position="869"/>
    </location>
</feature>
<feature type="compositionally biased region" description="Pro residues" evidence="1">
    <location>
        <begin position="269"/>
        <end position="282"/>
    </location>
</feature>
<gene>
    <name evidence="2" type="ORF">SISSUDRAFT_1032640</name>
</gene>
<feature type="compositionally biased region" description="Low complexity" evidence="1">
    <location>
        <begin position="237"/>
        <end position="250"/>
    </location>
</feature>
<feature type="compositionally biased region" description="Basic and acidic residues" evidence="1">
    <location>
        <begin position="10"/>
        <end position="21"/>
    </location>
</feature>
<feature type="region of interest" description="Disordered" evidence="1">
    <location>
        <begin position="173"/>
        <end position="439"/>
    </location>
</feature>
<feature type="compositionally biased region" description="Gly residues" evidence="1">
    <location>
        <begin position="639"/>
        <end position="650"/>
    </location>
</feature>
<feature type="region of interest" description="Disordered" evidence="1">
    <location>
        <begin position="559"/>
        <end position="578"/>
    </location>
</feature>
<feature type="compositionally biased region" description="Gly residues" evidence="1">
    <location>
        <begin position="173"/>
        <end position="185"/>
    </location>
</feature>